<dbReference type="AlphaFoldDB" id="A0A5S5BV80"/>
<evidence type="ECO:0000313" key="4">
    <source>
        <dbReference type="EMBL" id="TYP70228.1"/>
    </source>
</evidence>
<gene>
    <name evidence="4" type="ORF">BCM02_112208</name>
</gene>
<dbReference type="PANTHER" id="PTHR38463:SF1">
    <property type="entry name" value="STRESS RESPONSE PROTEIN YSNF"/>
    <property type="match status" value="1"/>
</dbReference>
<feature type="domain" description="General stress protein 17M-like" evidence="3">
    <location>
        <begin position="5"/>
        <end position="106"/>
    </location>
</feature>
<evidence type="ECO:0000259" key="3">
    <source>
        <dbReference type="Pfam" id="PF11181"/>
    </source>
</evidence>
<dbReference type="InterPro" id="IPR052967">
    <property type="entry name" value="Stress_Response_Assoc"/>
</dbReference>
<sequence length="310" mass="34832">MSKAVYGVFNSSSEVLDAIRALQARGYSSQDITVVADKEESWDLTDLYRKADVQTLTDEDRDNNSFLDKVKRFFTGDDREGLRDRLYTLGLTDQDTDAYISDLRDGKFLILTDDAKGFLDNRNEVAANIGLAETAAATEVASRSTLTDDLFTPDPATRDWSTPYPADGSTLSADELEADRERTLKLREERLQVDKEAVQAGEVVVHKNVVEEQRTINVPVEHEEVFVERRAVADGRTDAAPIGEDETIRIPVTEERVEVTKKPVVTEEIVIGKRTVQETEQVQDTVRKEKFDLDQSGNPVVRETESSSRR</sequence>
<dbReference type="InterPro" id="IPR019060">
    <property type="entry name" value="DUF2382"/>
</dbReference>
<dbReference type="RefSeq" id="WP_187434458.1">
    <property type="nucleotide sequence ID" value="NZ_VNHS01000012.1"/>
</dbReference>
<dbReference type="Pfam" id="PF09557">
    <property type="entry name" value="DUF2382"/>
    <property type="match status" value="1"/>
</dbReference>
<dbReference type="PANTHER" id="PTHR38463">
    <property type="entry name" value="STRESS RESPONSE PROTEIN YSNF"/>
    <property type="match status" value="1"/>
</dbReference>
<accession>A0A5S5BV80</accession>
<protein>
    <submittedName>
        <fullName evidence="4">Uncharacterized protein (TIGR02271 family)</fullName>
    </submittedName>
</protein>
<evidence type="ECO:0000259" key="2">
    <source>
        <dbReference type="Pfam" id="PF09557"/>
    </source>
</evidence>
<dbReference type="Proteomes" id="UP000323257">
    <property type="component" value="Unassembled WGS sequence"/>
</dbReference>
<reference evidence="4 5" key="1">
    <citation type="submission" date="2019-07" db="EMBL/GenBank/DDBJ databases">
        <title>Genomic Encyclopedia of Type Strains, Phase III (KMG-III): the genomes of soil and plant-associated and newly described type strains.</title>
        <authorList>
            <person name="Whitman W."/>
        </authorList>
    </citation>
    <scope>NUCLEOTIDE SEQUENCE [LARGE SCALE GENOMIC DNA]</scope>
    <source>
        <strain evidence="4 5">BL24</strain>
    </source>
</reference>
<feature type="domain" description="DUF2382" evidence="2">
    <location>
        <begin position="184"/>
        <end position="292"/>
    </location>
</feature>
<dbReference type="Pfam" id="PF11181">
    <property type="entry name" value="YflT"/>
    <property type="match status" value="1"/>
</dbReference>
<feature type="region of interest" description="Disordered" evidence="1">
    <location>
        <begin position="147"/>
        <end position="170"/>
    </location>
</feature>
<comment type="caution">
    <text evidence="4">The sequence shown here is derived from an EMBL/GenBank/DDBJ whole genome shotgun (WGS) entry which is preliminary data.</text>
</comment>
<dbReference type="NCBIfam" id="TIGR02271">
    <property type="entry name" value="YsnF/AvaK domain"/>
    <property type="match status" value="1"/>
</dbReference>
<feature type="region of interest" description="Disordered" evidence="1">
    <location>
        <begin position="287"/>
        <end position="310"/>
    </location>
</feature>
<proteinExistence type="predicted"/>
<evidence type="ECO:0000256" key="1">
    <source>
        <dbReference type="SAM" id="MobiDB-lite"/>
    </source>
</evidence>
<name>A0A5S5BV80_9BACL</name>
<organism evidence="4 5">
    <name type="scientific">Paenibacillus methanolicus</name>
    <dbReference type="NCBI Taxonomy" id="582686"/>
    <lineage>
        <taxon>Bacteria</taxon>
        <taxon>Bacillati</taxon>
        <taxon>Bacillota</taxon>
        <taxon>Bacilli</taxon>
        <taxon>Bacillales</taxon>
        <taxon>Paenibacillaceae</taxon>
        <taxon>Paenibacillus</taxon>
    </lineage>
</organism>
<dbReference type="InterPro" id="IPR025889">
    <property type="entry name" value="GSP17M-like_dom"/>
</dbReference>
<dbReference type="EMBL" id="VNHS01000012">
    <property type="protein sequence ID" value="TYP70228.1"/>
    <property type="molecule type" value="Genomic_DNA"/>
</dbReference>
<keyword evidence="5" id="KW-1185">Reference proteome</keyword>
<evidence type="ECO:0000313" key="5">
    <source>
        <dbReference type="Proteomes" id="UP000323257"/>
    </source>
</evidence>